<feature type="transmembrane region" description="Helical" evidence="2">
    <location>
        <begin position="245"/>
        <end position="265"/>
    </location>
</feature>
<gene>
    <name evidence="3" type="ORF">CALCODRAFT_492264</name>
</gene>
<dbReference type="Proteomes" id="UP000076842">
    <property type="component" value="Unassembled WGS sequence"/>
</dbReference>
<evidence type="ECO:0000256" key="2">
    <source>
        <dbReference type="SAM" id="Phobius"/>
    </source>
</evidence>
<dbReference type="InParanoid" id="A0A165IF70"/>
<name>A0A165IF70_9BASI</name>
<sequence>MLLRPGPYPPVQVTLEFASALSVPFAILKTPISARNSSGLVPGNIRLIEPTDVPFLCSGLYCPQWPLLDRVVLQLSPDASDSAQTVDLLLYTWTDPYPYVLLGENVPLPPPGDTLEYLINATFAQSFAVPAQLVVVSSVSALEDVLAVSPVFELIAQWVAPSLPFSTSITPPTSYDPEPTGTIVTLTGMDFSEGETVTALSSWVPASTWKPESSNSQPPASTIASNTPSLTSATGSTWSSLASQWGAFPLLGVGLLVLVVSTVLLL</sequence>
<reference evidence="3 4" key="1">
    <citation type="journal article" date="2016" name="Mol. Biol. Evol.">
        <title>Comparative Genomics of Early-Diverging Mushroom-Forming Fungi Provides Insights into the Origins of Lignocellulose Decay Capabilities.</title>
        <authorList>
            <person name="Nagy L.G."/>
            <person name="Riley R."/>
            <person name="Tritt A."/>
            <person name="Adam C."/>
            <person name="Daum C."/>
            <person name="Floudas D."/>
            <person name="Sun H."/>
            <person name="Yadav J.S."/>
            <person name="Pangilinan J."/>
            <person name="Larsson K.H."/>
            <person name="Matsuura K."/>
            <person name="Barry K."/>
            <person name="Labutti K."/>
            <person name="Kuo R."/>
            <person name="Ohm R.A."/>
            <person name="Bhattacharya S.S."/>
            <person name="Shirouzu T."/>
            <person name="Yoshinaga Y."/>
            <person name="Martin F.M."/>
            <person name="Grigoriev I.V."/>
            <person name="Hibbett D.S."/>
        </authorList>
    </citation>
    <scope>NUCLEOTIDE SEQUENCE [LARGE SCALE GENOMIC DNA]</scope>
    <source>
        <strain evidence="3 4">HHB12733</strain>
    </source>
</reference>
<keyword evidence="2" id="KW-1133">Transmembrane helix</keyword>
<accession>A0A165IF70</accession>
<evidence type="ECO:0000313" key="3">
    <source>
        <dbReference type="EMBL" id="KZT60491.1"/>
    </source>
</evidence>
<dbReference type="OrthoDB" id="10615790at2759"/>
<dbReference type="EMBL" id="KV423930">
    <property type="protein sequence ID" value="KZT60491.1"/>
    <property type="molecule type" value="Genomic_DNA"/>
</dbReference>
<keyword evidence="2" id="KW-0812">Transmembrane</keyword>
<proteinExistence type="predicted"/>
<organism evidence="3 4">
    <name type="scientific">Calocera cornea HHB12733</name>
    <dbReference type="NCBI Taxonomy" id="1353952"/>
    <lineage>
        <taxon>Eukaryota</taxon>
        <taxon>Fungi</taxon>
        <taxon>Dikarya</taxon>
        <taxon>Basidiomycota</taxon>
        <taxon>Agaricomycotina</taxon>
        <taxon>Dacrymycetes</taxon>
        <taxon>Dacrymycetales</taxon>
        <taxon>Dacrymycetaceae</taxon>
        <taxon>Calocera</taxon>
    </lineage>
</organism>
<keyword evidence="4" id="KW-1185">Reference proteome</keyword>
<evidence type="ECO:0000313" key="4">
    <source>
        <dbReference type="Proteomes" id="UP000076842"/>
    </source>
</evidence>
<protein>
    <submittedName>
        <fullName evidence="3">Uncharacterized protein</fullName>
    </submittedName>
</protein>
<keyword evidence="2" id="KW-0472">Membrane</keyword>
<feature type="region of interest" description="Disordered" evidence="1">
    <location>
        <begin position="208"/>
        <end position="228"/>
    </location>
</feature>
<evidence type="ECO:0000256" key="1">
    <source>
        <dbReference type="SAM" id="MobiDB-lite"/>
    </source>
</evidence>
<dbReference type="AlphaFoldDB" id="A0A165IF70"/>